<accession>A0A830GF71</accession>
<gene>
    <name evidence="1" type="ORF">GCM10009021_28810</name>
</gene>
<evidence type="ECO:0000313" key="2">
    <source>
        <dbReference type="Proteomes" id="UP000608850"/>
    </source>
</evidence>
<dbReference type="AlphaFoldDB" id="A0A830GF71"/>
<evidence type="ECO:0000313" key="1">
    <source>
        <dbReference type="EMBL" id="GGN25155.1"/>
    </source>
</evidence>
<dbReference type="Proteomes" id="UP000608850">
    <property type="component" value="Unassembled WGS sequence"/>
</dbReference>
<protein>
    <submittedName>
        <fullName evidence="1">Uncharacterized protein</fullName>
    </submittedName>
</protein>
<dbReference type="EMBL" id="BMOQ01000009">
    <property type="protein sequence ID" value="GGN25155.1"/>
    <property type="molecule type" value="Genomic_DNA"/>
</dbReference>
<comment type="caution">
    <text evidence="1">The sequence shown here is derived from an EMBL/GenBank/DDBJ whole genome shotgun (WGS) entry which is preliminary data.</text>
</comment>
<proteinExistence type="predicted"/>
<keyword evidence="2" id="KW-1185">Reference proteome</keyword>
<sequence>MGRRFWYSAYSEAVEDVAESIEEIAAEQGSSDSTVVLENYLSDERARQLRREHMRERLSEAVD</sequence>
<organism evidence="1 2">
    <name type="scientific">Halarchaeum nitratireducens</name>
    <dbReference type="NCBI Taxonomy" id="489913"/>
    <lineage>
        <taxon>Archaea</taxon>
        <taxon>Methanobacteriati</taxon>
        <taxon>Methanobacteriota</taxon>
        <taxon>Stenosarchaea group</taxon>
        <taxon>Halobacteria</taxon>
        <taxon>Halobacteriales</taxon>
        <taxon>Halobacteriaceae</taxon>
    </lineage>
</organism>
<dbReference type="OrthoDB" id="303624at2157"/>
<reference evidence="1 2" key="1">
    <citation type="journal article" date="2019" name="Int. J. Syst. Evol. Microbiol.">
        <title>The Global Catalogue of Microorganisms (GCM) 10K type strain sequencing project: providing services to taxonomists for standard genome sequencing and annotation.</title>
        <authorList>
            <consortium name="The Broad Institute Genomics Platform"/>
            <consortium name="The Broad Institute Genome Sequencing Center for Infectious Disease"/>
            <person name="Wu L."/>
            <person name="Ma J."/>
        </authorList>
    </citation>
    <scope>NUCLEOTIDE SEQUENCE [LARGE SCALE GENOMIC DNA]</scope>
    <source>
        <strain evidence="1 2">JCM 16331</strain>
    </source>
</reference>
<dbReference type="RefSeq" id="WP_188879884.1">
    <property type="nucleotide sequence ID" value="NZ_BMOQ01000009.1"/>
</dbReference>
<name>A0A830GF71_9EURY</name>